<dbReference type="PANTHER" id="PTHR11845">
    <property type="entry name" value="5'-DEOXYNUCLEOTIDASE HDDC2"/>
    <property type="match status" value="1"/>
</dbReference>
<gene>
    <name evidence="3" type="primary">yfbR</name>
    <name evidence="3" type="ORF">HMI46_22310</name>
</gene>
<dbReference type="RefSeq" id="WP_171418901.1">
    <property type="nucleotide sequence ID" value="NZ_JABFOR010000040.1"/>
</dbReference>
<evidence type="ECO:0000256" key="1">
    <source>
        <dbReference type="ARBA" id="ARBA00022801"/>
    </source>
</evidence>
<protein>
    <submittedName>
        <fullName evidence="3">5'-deoxynucleotidase</fullName>
        <ecNumber evidence="3">3.1.3.89</ecNumber>
    </submittedName>
</protein>
<dbReference type="GO" id="GO:0002953">
    <property type="term" value="F:5'-deoxynucleotidase activity"/>
    <property type="evidence" value="ECO:0007669"/>
    <property type="project" value="UniProtKB-EC"/>
</dbReference>
<sequence>MSTSENSTAKPHHFLAYMYRLKHIERWSLMRNTDKENVAEHTFHVAMTTHMLCTIANEVFHKKVDSGQAVALALFHDATEVFTGDIPTPVKHHNSRLLNNFREIEQLAAERLVGMIPAELQRVYSPLIDPQGDHELRSYVKAADLLDAYVKCISELAAGNREFEIAKRQTEQKLKQLDMPEVHYFLTALAPSFNMTLDEISLSDEEEHAEDPMS</sequence>
<dbReference type="InterPro" id="IPR039356">
    <property type="entry name" value="YfbR/HDDC2"/>
</dbReference>
<dbReference type="GO" id="GO:0005737">
    <property type="term" value="C:cytoplasm"/>
    <property type="evidence" value="ECO:0007669"/>
    <property type="project" value="TreeGrafter"/>
</dbReference>
<keyword evidence="1 3" id="KW-0378">Hydrolase</keyword>
<dbReference type="InterPro" id="IPR003607">
    <property type="entry name" value="HD/PDEase_dom"/>
</dbReference>
<accession>A0AAP7DKR4</accession>
<name>A0AAP7DKR4_PAEAL</name>
<evidence type="ECO:0000313" key="4">
    <source>
        <dbReference type="Proteomes" id="UP000552038"/>
    </source>
</evidence>
<feature type="domain" description="HD/PDEase" evidence="2">
    <location>
        <begin position="34"/>
        <end position="158"/>
    </location>
</feature>
<dbReference type="SMART" id="SM00471">
    <property type="entry name" value="HDc"/>
    <property type="match status" value="1"/>
</dbReference>
<dbReference type="Gene3D" id="1.10.3210.10">
    <property type="entry name" value="Hypothetical protein af1432"/>
    <property type="match status" value="1"/>
</dbReference>
<dbReference type="EMBL" id="JABFOR010000040">
    <property type="protein sequence ID" value="NOJ73270.1"/>
    <property type="molecule type" value="Genomic_DNA"/>
</dbReference>
<dbReference type="Proteomes" id="UP000552038">
    <property type="component" value="Unassembled WGS sequence"/>
</dbReference>
<evidence type="ECO:0000259" key="2">
    <source>
        <dbReference type="SMART" id="SM00471"/>
    </source>
</evidence>
<organism evidence="3 4">
    <name type="scientific">Paenibacillus alvei</name>
    <name type="common">Bacillus alvei</name>
    <dbReference type="NCBI Taxonomy" id="44250"/>
    <lineage>
        <taxon>Bacteria</taxon>
        <taxon>Bacillati</taxon>
        <taxon>Bacillota</taxon>
        <taxon>Bacilli</taxon>
        <taxon>Bacillales</taxon>
        <taxon>Paenibacillaceae</taxon>
        <taxon>Paenibacillus</taxon>
    </lineage>
</organism>
<proteinExistence type="predicted"/>
<dbReference type="NCBIfam" id="NF003009">
    <property type="entry name" value="PRK03826.1"/>
    <property type="match status" value="1"/>
</dbReference>
<reference evidence="3 4" key="1">
    <citation type="submission" date="2020-05" db="EMBL/GenBank/DDBJ databases">
        <title>Whole genome sequencing and identification of novel metabolites from Paenibacillus alvei strain JR949.</title>
        <authorList>
            <person name="Rajendhran J."/>
            <person name="Sree Pranav P."/>
            <person name="Mahalakshmi B."/>
            <person name="Karthikeyan R."/>
        </authorList>
    </citation>
    <scope>NUCLEOTIDE SEQUENCE [LARGE SCALE GENOMIC DNA]</scope>
    <source>
        <strain evidence="3 4">JR949</strain>
    </source>
</reference>
<comment type="caution">
    <text evidence="3">The sequence shown here is derived from an EMBL/GenBank/DDBJ whole genome shotgun (WGS) entry which is preliminary data.</text>
</comment>
<dbReference type="Pfam" id="PF12917">
    <property type="entry name" value="YfbR-like"/>
    <property type="match status" value="1"/>
</dbReference>
<dbReference type="PANTHER" id="PTHR11845:SF13">
    <property type="entry name" value="5'-DEOXYNUCLEOTIDASE HDDC2"/>
    <property type="match status" value="1"/>
</dbReference>
<dbReference type="AlphaFoldDB" id="A0AAP7DKR4"/>
<dbReference type="EC" id="3.1.3.89" evidence="3"/>
<evidence type="ECO:0000313" key="3">
    <source>
        <dbReference type="EMBL" id="NOJ73270.1"/>
    </source>
</evidence>
<dbReference type="SUPFAM" id="SSF109604">
    <property type="entry name" value="HD-domain/PDEase-like"/>
    <property type="match status" value="1"/>
</dbReference>